<gene>
    <name evidence="1" type="ORF">MANES_12G041459v8</name>
</gene>
<proteinExistence type="predicted"/>
<evidence type="ECO:0000313" key="2">
    <source>
        <dbReference type="Proteomes" id="UP000091857"/>
    </source>
</evidence>
<sequence length="55" mass="6261">MLSLMTTFLYSSNFNFSNPRELLIVETIESYDSGREDNKISALISSLKLTLTELN</sequence>
<organism evidence="1 2">
    <name type="scientific">Manihot esculenta</name>
    <name type="common">Cassava</name>
    <name type="synonym">Jatropha manihot</name>
    <dbReference type="NCBI Taxonomy" id="3983"/>
    <lineage>
        <taxon>Eukaryota</taxon>
        <taxon>Viridiplantae</taxon>
        <taxon>Streptophyta</taxon>
        <taxon>Embryophyta</taxon>
        <taxon>Tracheophyta</taxon>
        <taxon>Spermatophyta</taxon>
        <taxon>Magnoliopsida</taxon>
        <taxon>eudicotyledons</taxon>
        <taxon>Gunneridae</taxon>
        <taxon>Pentapetalae</taxon>
        <taxon>rosids</taxon>
        <taxon>fabids</taxon>
        <taxon>Malpighiales</taxon>
        <taxon>Euphorbiaceae</taxon>
        <taxon>Crotonoideae</taxon>
        <taxon>Manihoteae</taxon>
        <taxon>Manihot</taxon>
    </lineage>
</organism>
<keyword evidence="2" id="KW-1185">Reference proteome</keyword>
<dbReference type="EMBL" id="CM004398">
    <property type="protein sequence ID" value="KAG8641889.1"/>
    <property type="molecule type" value="Genomic_DNA"/>
</dbReference>
<accession>A0ACB7GPP6</accession>
<protein>
    <submittedName>
        <fullName evidence="1">Uncharacterized protein</fullName>
    </submittedName>
</protein>
<evidence type="ECO:0000313" key="1">
    <source>
        <dbReference type="EMBL" id="KAG8641889.1"/>
    </source>
</evidence>
<reference evidence="2" key="1">
    <citation type="journal article" date="2016" name="Nat. Biotechnol.">
        <title>Sequencing wild and cultivated cassava and related species reveals extensive interspecific hybridization and genetic diversity.</title>
        <authorList>
            <person name="Bredeson J.V."/>
            <person name="Lyons J.B."/>
            <person name="Prochnik S.E."/>
            <person name="Wu G.A."/>
            <person name="Ha C.M."/>
            <person name="Edsinger-Gonzales E."/>
            <person name="Grimwood J."/>
            <person name="Schmutz J."/>
            <person name="Rabbi I.Y."/>
            <person name="Egesi C."/>
            <person name="Nauluvula P."/>
            <person name="Lebot V."/>
            <person name="Ndunguru J."/>
            <person name="Mkamilo G."/>
            <person name="Bart R.S."/>
            <person name="Setter T.L."/>
            <person name="Gleadow R.M."/>
            <person name="Kulakow P."/>
            <person name="Ferguson M.E."/>
            <person name="Rounsley S."/>
            <person name="Rokhsar D.S."/>
        </authorList>
    </citation>
    <scope>NUCLEOTIDE SEQUENCE [LARGE SCALE GENOMIC DNA]</scope>
    <source>
        <strain evidence="2">cv. AM560-2</strain>
    </source>
</reference>
<comment type="caution">
    <text evidence="1">The sequence shown here is derived from an EMBL/GenBank/DDBJ whole genome shotgun (WGS) entry which is preliminary data.</text>
</comment>
<name>A0ACB7GPP6_MANES</name>
<dbReference type="Proteomes" id="UP000091857">
    <property type="component" value="Chromosome 12"/>
</dbReference>